<reference evidence="2" key="1">
    <citation type="journal article" date="2023" name="Front. Plant Sci.">
        <title>Chromosomal-level genome assembly of Melastoma candidum provides insights into trichome evolution.</title>
        <authorList>
            <person name="Zhong Y."/>
            <person name="Wu W."/>
            <person name="Sun C."/>
            <person name="Zou P."/>
            <person name="Liu Y."/>
            <person name="Dai S."/>
            <person name="Zhou R."/>
        </authorList>
    </citation>
    <scope>NUCLEOTIDE SEQUENCE [LARGE SCALE GENOMIC DNA]</scope>
</reference>
<comment type="caution">
    <text evidence="1">The sequence shown here is derived from an EMBL/GenBank/DDBJ whole genome shotgun (WGS) entry which is preliminary data.</text>
</comment>
<sequence>MAESELLALIVVFAVFVIAVEADDGICKAMVEPRNYLCEEHVVTTQDGYILSLQRVSARISGGAAVRGIPLLLQHGVMMDGNTWLLLPPDKSLAFLLADKGHDVWIANSRGTRYSRGHVSLNSNDGAYWDWSWDELSANDLPATLRYVHDQAGQKLHYIGHSQGTLMALAALSKGQLVDVLRSAILLSPVAYVGRMTSIARAVAEHHIGETLLKLGVQEFNPSGKVVVKLLRGICEQTGTDCTQLLTSFTGQNCCLNPSIVSVFLDHEPQPTSTKNVVHLSQMFRDGTVAMFDYGDEADNRKRYGQAAPPTYNMANVPRNLPLFLSYGGADALSDPDDVRQLLDQLKDRNRDKLAVVYREDYAHADFVMAENAKEVVYDPLMAFLASH</sequence>
<protein>
    <submittedName>
        <fullName evidence="1">Uncharacterized protein</fullName>
    </submittedName>
</protein>
<keyword evidence="2" id="KW-1185">Reference proteome</keyword>
<proteinExistence type="predicted"/>
<accession>A0ACB9N353</accession>
<gene>
    <name evidence="1" type="ORF">MLD38_029262</name>
</gene>
<dbReference type="EMBL" id="CM042887">
    <property type="protein sequence ID" value="KAI4331033.1"/>
    <property type="molecule type" value="Genomic_DNA"/>
</dbReference>
<evidence type="ECO:0000313" key="1">
    <source>
        <dbReference type="EMBL" id="KAI4331033.1"/>
    </source>
</evidence>
<dbReference type="Proteomes" id="UP001057402">
    <property type="component" value="Chromosome 8"/>
</dbReference>
<organism evidence="1 2">
    <name type="scientific">Melastoma candidum</name>
    <dbReference type="NCBI Taxonomy" id="119954"/>
    <lineage>
        <taxon>Eukaryota</taxon>
        <taxon>Viridiplantae</taxon>
        <taxon>Streptophyta</taxon>
        <taxon>Embryophyta</taxon>
        <taxon>Tracheophyta</taxon>
        <taxon>Spermatophyta</taxon>
        <taxon>Magnoliopsida</taxon>
        <taxon>eudicotyledons</taxon>
        <taxon>Gunneridae</taxon>
        <taxon>Pentapetalae</taxon>
        <taxon>rosids</taxon>
        <taxon>malvids</taxon>
        <taxon>Myrtales</taxon>
        <taxon>Melastomataceae</taxon>
        <taxon>Melastomatoideae</taxon>
        <taxon>Melastomateae</taxon>
        <taxon>Melastoma</taxon>
    </lineage>
</organism>
<name>A0ACB9N353_9MYRT</name>
<evidence type="ECO:0000313" key="2">
    <source>
        <dbReference type="Proteomes" id="UP001057402"/>
    </source>
</evidence>